<protein>
    <recommendedName>
        <fullName evidence="7">Zinc transporter 7</fullName>
    </recommendedName>
</protein>
<dbReference type="PANTHER" id="PTHR45755">
    <property type="match status" value="1"/>
</dbReference>
<evidence type="ECO:0000256" key="2">
    <source>
        <dbReference type="ARBA" id="ARBA00022448"/>
    </source>
</evidence>
<dbReference type="GO" id="GO:0005385">
    <property type="term" value="F:zinc ion transmembrane transporter activity"/>
    <property type="evidence" value="ECO:0007669"/>
    <property type="project" value="InterPro"/>
</dbReference>
<dbReference type="GO" id="GO:0031410">
    <property type="term" value="C:cytoplasmic vesicle"/>
    <property type="evidence" value="ECO:0007669"/>
    <property type="project" value="TreeGrafter"/>
</dbReference>
<dbReference type="Proteomes" id="UP000677054">
    <property type="component" value="Unassembled WGS sequence"/>
</dbReference>
<dbReference type="EMBL" id="LR899669">
    <property type="protein sequence ID" value="CAD7241592.1"/>
    <property type="molecule type" value="Genomic_DNA"/>
</dbReference>
<dbReference type="AlphaFoldDB" id="A0A7R9A0M0"/>
<reference evidence="5" key="1">
    <citation type="submission" date="2020-11" db="EMBL/GenBank/DDBJ databases">
        <authorList>
            <person name="Tran Van P."/>
        </authorList>
    </citation>
    <scope>NUCLEOTIDE SEQUENCE</scope>
</reference>
<dbReference type="GO" id="GO:0006882">
    <property type="term" value="P:intracellular zinc ion homeostasis"/>
    <property type="evidence" value="ECO:0007669"/>
    <property type="project" value="InterPro"/>
</dbReference>
<dbReference type="GO" id="GO:1904257">
    <property type="term" value="P:zinc ion import into Golgi lumen"/>
    <property type="evidence" value="ECO:0007669"/>
    <property type="project" value="TreeGrafter"/>
</dbReference>
<evidence type="ECO:0000256" key="3">
    <source>
        <dbReference type="ARBA" id="ARBA00022906"/>
    </source>
</evidence>
<dbReference type="OrthoDB" id="78669at2759"/>
<accession>A0A7R9A0M0</accession>
<evidence type="ECO:0000313" key="5">
    <source>
        <dbReference type="EMBL" id="CAD7241592.1"/>
    </source>
</evidence>
<keyword evidence="6" id="KW-1185">Reference proteome</keyword>
<keyword evidence="3" id="KW-0862">Zinc</keyword>
<evidence type="ECO:0008006" key="7">
    <source>
        <dbReference type="Google" id="ProtNLM"/>
    </source>
</evidence>
<dbReference type="InterPro" id="IPR045316">
    <property type="entry name" value="Msc2-like"/>
</dbReference>
<dbReference type="GO" id="GO:0005794">
    <property type="term" value="C:Golgi apparatus"/>
    <property type="evidence" value="ECO:0007669"/>
    <property type="project" value="TreeGrafter"/>
</dbReference>
<organism evidence="5">
    <name type="scientific">Darwinula stevensoni</name>
    <dbReference type="NCBI Taxonomy" id="69355"/>
    <lineage>
        <taxon>Eukaryota</taxon>
        <taxon>Metazoa</taxon>
        <taxon>Ecdysozoa</taxon>
        <taxon>Arthropoda</taxon>
        <taxon>Crustacea</taxon>
        <taxon>Oligostraca</taxon>
        <taxon>Ostracoda</taxon>
        <taxon>Podocopa</taxon>
        <taxon>Podocopida</taxon>
        <taxon>Darwinulocopina</taxon>
        <taxon>Darwinuloidea</taxon>
        <taxon>Darwinulidae</taxon>
        <taxon>Darwinula</taxon>
    </lineage>
</organism>
<proteinExistence type="inferred from homology"/>
<evidence type="ECO:0000313" key="6">
    <source>
        <dbReference type="Proteomes" id="UP000677054"/>
    </source>
</evidence>
<keyword evidence="3" id="KW-0864">Zinc transport</keyword>
<evidence type="ECO:0000256" key="4">
    <source>
        <dbReference type="ARBA" id="ARBA00023065"/>
    </source>
</evidence>
<sequence length="113" mass="12756">MIADPLCSMFIAVLIAMSVLALIKDSVMILMQRQPRELDNLLSQCYQRVLQLDGVVSVQDPHFWTLCTDVYCGGVKLEVLPNADPRYITSHTHMIFTAVGIKQLYVQLDYAPL</sequence>
<gene>
    <name evidence="5" type="ORF">DSTB1V02_LOCUS1578</name>
</gene>
<keyword evidence="2" id="KW-0813">Transport</keyword>
<dbReference type="PANTHER" id="PTHR45755:SF4">
    <property type="entry name" value="ZINC TRANSPORTER 7"/>
    <property type="match status" value="1"/>
</dbReference>
<dbReference type="EMBL" id="CAJPEV010000152">
    <property type="protein sequence ID" value="CAG0881460.1"/>
    <property type="molecule type" value="Genomic_DNA"/>
</dbReference>
<keyword evidence="4" id="KW-0406">Ion transport</keyword>
<comment type="similarity">
    <text evidence="1">Belongs to the cation diffusion facilitator (CDF) transporter (TC 2.A.4) family. SLC30A subfamily.</text>
</comment>
<name>A0A7R9A0M0_9CRUS</name>
<evidence type="ECO:0000256" key="1">
    <source>
        <dbReference type="ARBA" id="ARBA00008873"/>
    </source>
</evidence>